<evidence type="ECO:0000256" key="1">
    <source>
        <dbReference type="ARBA" id="ARBA00007074"/>
    </source>
</evidence>
<comment type="similarity">
    <text evidence="1">Belongs to the peptidase C40 family.</text>
</comment>
<dbReference type="PANTHER" id="PTHR47053:SF1">
    <property type="entry name" value="MUREIN DD-ENDOPEPTIDASE MEPH-RELATED"/>
    <property type="match status" value="1"/>
</dbReference>
<dbReference type="InterPro" id="IPR051202">
    <property type="entry name" value="Peptidase_C40"/>
</dbReference>
<dbReference type="GeneID" id="303368035"/>
<dbReference type="Proteomes" id="UP000190395">
    <property type="component" value="Unassembled WGS sequence"/>
</dbReference>
<protein>
    <submittedName>
        <fullName evidence="7">NlpC/P60 family protein</fullName>
    </submittedName>
</protein>
<keyword evidence="2" id="KW-0645">Protease</keyword>
<evidence type="ECO:0000313" key="8">
    <source>
        <dbReference type="Proteomes" id="UP000190395"/>
    </source>
</evidence>
<evidence type="ECO:0000313" key="7">
    <source>
        <dbReference type="EMBL" id="SJZ97278.1"/>
    </source>
</evidence>
<dbReference type="Pfam" id="PF00877">
    <property type="entry name" value="NLPC_P60"/>
    <property type="match status" value="1"/>
</dbReference>
<evidence type="ECO:0000256" key="4">
    <source>
        <dbReference type="ARBA" id="ARBA00022807"/>
    </source>
</evidence>
<dbReference type="Gene3D" id="3.90.1720.10">
    <property type="entry name" value="endopeptidase domain like (from Nostoc punctiforme)"/>
    <property type="match status" value="1"/>
</dbReference>
<accession>A0A1T4Q222</accession>
<gene>
    <name evidence="7" type="ORF">SAMN02745152_01807</name>
</gene>
<keyword evidence="4" id="KW-0788">Thiol protease</keyword>
<dbReference type="GO" id="GO:0008234">
    <property type="term" value="F:cysteine-type peptidase activity"/>
    <property type="evidence" value="ECO:0007669"/>
    <property type="project" value="UniProtKB-KW"/>
</dbReference>
<evidence type="ECO:0000256" key="2">
    <source>
        <dbReference type="ARBA" id="ARBA00022670"/>
    </source>
</evidence>
<organism evidence="7 8">
    <name type="scientific">Treponema berlinense</name>
    <dbReference type="NCBI Taxonomy" id="225004"/>
    <lineage>
        <taxon>Bacteria</taxon>
        <taxon>Pseudomonadati</taxon>
        <taxon>Spirochaetota</taxon>
        <taxon>Spirochaetia</taxon>
        <taxon>Spirochaetales</taxon>
        <taxon>Treponemataceae</taxon>
        <taxon>Treponema</taxon>
    </lineage>
</organism>
<dbReference type="STRING" id="225004.SAMN02745152_01807"/>
<feature type="domain" description="NlpC/P60" evidence="6">
    <location>
        <begin position="38"/>
        <end position="164"/>
    </location>
</feature>
<dbReference type="GO" id="GO:0006508">
    <property type="term" value="P:proteolysis"/>
    <property type="evidence" value="ECO:0007669"/>
    <property type="project" value="UniProtKB-KW"/>
</dbReference>
<dbReference type="InterPro" id="IPR000064">
    <property type="entry name" value="NLP_P60_dom"/>
</dbReference>
<feature type="region of interest" description="Disordered" evidence="5">
    <location>
        <begin position="174"/>
        <end position="202"/>
    </location>
</feature>
<evidence type="ECO:0000256" key="5">
    <source>
        <dbReference type="SAM" id="MobiDB-lite"/>
    </source>
</evidence>
<dbReference type="PROSITE" id="PS51935">
    <property type="entry name" value="NLPC_P60"/>
    <property type="match status" value="1"/>
</dbReference>
<feature type="compositionally biased region" description="Polar residues" evidence="5">
    <location>
        <begin position="191"/>
        <end position="202"/>
    </location>
</feature>
<sequence>MTRNDRNRLVVWFWLGAFILFTPRLCAQTMAANAENAAANRQTFVDYGKKYIGRPYVNGATGPNSFDCSGLIYTVARESIGYQLPRTVKGIYSFCKIIDESEREPGDLVFFRTTASGDPSHVGIYIGNGHFLNAASDGPNTGVILSSLKENYWKGKYYKTGRFLPPSKILAENNTASSKNSESVSKAGLSGKNSSSRQTSRQNGNFTDKIILDGMFCLDWNFFTPDNFMLTFRGIAGTVHATYEGKNLKPGIGTTVRWDSGTGVIQLPLIFSLTMTDYMRIFAGPVFTIGTPYLPGNNDERIKASVFPGILGISFNSPSFKAGKTDISFVQDIHYTVFNDTDGSALNALKSFATGLVFSSGVRVTIPLRELIK</sequence>
<name>A0A1T4Q222_9SPIR</name>
<reference evidence="7 8" key="1">
    <citation type="submission" date="2017-02" db="EMBL/GenBank/DDBJ databases">
        <authorList>
            <person name="Peterson S.W."/>
        </authorList>
    </citation>
    <scope>NUCLEOTIDE SEQUENCE [LARGE SCALE GENOMIC DNA]</scope>
    <source>
        <strain evidence="7 8">ATCC BAA-909</strain>
    </source>
</reference>
<keyword evidence="3" id="KW-0378">Hydrolase</keyword>
<dbReference type="PANTHER" id="PTHR47053">
    <property type="entry name" value="MUREIN DD-ENDOPEPTIDASE MEPH-RELATED"/>
    <property type="match status" value="1"/>
</dbReference>
<feature type="compositionally biased region" description="Polar residues" evidence="5">
    <location>
        <begin position="174"/>
        <end position="184"/>
    </location>
</feature>
<dbReference type="InterPro" id="IPR038765">
    <property type="entry name" value="Papain-like_cys_pep_sf"/>
</dbReference>
<dbReference type="EMBL" id="FUXC01000011">
    <property type="protein sequence ID" value="SJZ97278.1"/>
    <property type="molecule type" value="Genomic_DNA"/>
</dbReference>
<proteinExistence type="inferred from homology"/>
<dbReference type="SUPFAM" id="SSF54001">
    <property type="entry name" value="Cysteine proteinases"/>
    <property type="match status" value="1"/>
</dbReference>
<evidence type="ECO:0000259" key="6">
    <source>
        <dbReference type="PROSITE" id="PS51935"/>
    </source>
</evidence>
<evidence type="ECO:0000256" key="3">
    <source>
        <dbReference type="ARBA" id="ARBA00022801"/>
    </source>
</evidence>
<dbReference type="AlphaFoldDB" id="A0A1T4Q222"/>
<dbReference type="RefSeq" id="WP_078931538.1">
    <property type="nucleotide sequence ID" value="NZ_CAMFAQ010000029.1"/>
</dbReference>
<keyword evidence="8" id="KW-1185">Reference proteome</keyword>